<feature type="binding site" evidence="8">
    <location>
        <position position="126"/>
    </location>
    <ligand>
        <name>substrate</name>
    </ligand>
</feature>
<dbReference type="GO" id="GO:0005829">
    <property type="term" value="C:cytosol"/>
    <property type="evidence" value="ECO:0007669"/>
    <property type="project" value="TreeGrafter"/>
</dbReference>
<dbReference type="InterPro" id="IPR015376">
    <property type="entry name" value="Znr_NADH_PPase"/>
</dbReference>
<dbReference type="InterPro" id="IPR000086">
    <property type="entry name" value="NUDIX_hydrolase_dom"/>
</dbReference>
<keyword evidence="4 8" id="KW-0460">Magnesium</keyword>
<evidence type="ECO:0000313" key="11">
    <source>
        <dbReference type="Proteomes" id="UP000068210"/>
    </source>
</evidence>
<dbReference type="HAMAP" id="MF_00297">
    <property type="entry name" value="Nudix_NudC"/>
    <property type="match status" value="1"/>
</dbReference>
<comment type="function">
    <text evidence="8">mRNA decapping enzyme that specifically removes the nicotinamide adenine dinucleotide (NAD) cap from a subset of mRNAs by hydrolyzing the diphosphate linkage to produce nicotinamide mononucleotide (NMN) and 5' monophosphate mRNA. The NAD-cap is present at the 5'-end of some mRNAs and stabilizes RNA against 5'-processing. Has preference for mRNAs with a 5'-end purine. Catalyzes the hydrolysis of a broad range of dinucleotide pyrophosphates.</text>
</comment>
<dbReference type="STRING" id="1328314.Achr_22530"/>
<feature type="binding site" evidence="8">
    <location>
        <position position="193"/>
    </location>
    <ligand>
        <name>a divalent metal cation</name>
        <dbReference type="ChEBI" id="CHEBI:60240"/>
        <label>1</label>
    </ligand>
</feature>
<gene>
    <name evidence="8 10" type="primary">nudC</name>
    <name evidence="10" type="ORF">Achr_22530</name>
</gene>
<comment type="catalytic activity">
    <reaction evidence="8">
        <text>NADH + H2O = reduced beta-nicotinamide D-ribonucleotide + AMP + 2 H(+)</text>
        <dbReference type="Rhea" id="RHEA:48868"/>
        <dbReference type="ChEBI" id="CHEBI:15377"/>
        <dbReference type="ChEBI" id="CHEBI:15378"/>
        <dbReference type="ChEBI" id="CHEBI:57945"/>
        <dbReference type="ChEBI" id="CHEBI:90832"/>
        <dbReference type="ChEBI" id="CHEBI:456215"/>
        <dbReference type="EC" id="3.6.1.22"/>
    </reaction>
</comment>
<reference evidence="10 11" key="1">
    <citation type="journal article" date="2015" name="PLoS ONE">
        <title>Azotobacter Genomes: The Genome of Azotobacter chroococcum NCIMB 8003 (ATCC 4412).</title>
        <authorList>
            <person name="Robson R.L."/>
            <person name="Jones R."/>
            <person name="Robson R.M."/>
            <person name="Schwartz A."/>
            <person name="Richardson T.H."/>
        </authorList>
    </citation>
    <scope>NUCLEOTIDE SEQUENCE [LARGE SCALE GENOMIC DNA]</scope>
    <source>
        <strain evidence="10 11">NCIMB 8003</strain>
    </source>
</reference>
<dbReference type="SUPFAM" id="SSF55811">
    <property type="entry name" value="Nudix"/>
    <property type="match status" value="2"/>
</dbReference>
<dbReference type="Pfam" id="PF09296">
    <property type="entry name" value="NUDIX-like"/>
    <property type="match status" value="1"/>
</dbReference>
<dbReference type="GO" id="GO:0000210">
    <property type="term" value="F:NAD+ diphosphatase activity"/>
    <property type="evidence" value="ECO:0007669"/>
    <property type="project" value="UniProtKB-UniRule"/>
</dbReference>
<dbReference type="GO" id="GO:0035529">
    <property type="term" value="F:NADH pyrophosphatase activity"/>
    <property type="evidence" value="ECO:0007669"/>
    <property type="project" value="RHEA"/>
</dbReference>
<dbReference type="PROSITE" id="PS00893">
    <property type="entry name" value="NUDIX_BOX"/>
    <property type="match status" value="1"/>
</dbReference>
<dbReference type="NCBIfam" id="NF001299">
    <property type="entry name" value="PRK00241.1"/>
    <property type="match status" value="1"/>
</dbReference>
<feature type="binding site" evidence="8">
    <location>
        <position position="116"/>
    </location>
    <ligand>
        <name>Zn(2+)</name>
        <dbReference type="ChEBI" id="CHEBI:29105"/>
    </ligand>
</feature>
<dbReference type="EMBL" id="CP010415">
    <property type="protein sequence ID" value="AJE21702.1"/>
    <property type="molecule type" value="Genomic_DNA"/>
</dbReference>
<feature type="binding site" evidence="8">
    <location>
        <begin position="207"/>
        <end position="214"/>
    </location>
    <ligand>
        <name>substrate</name>
    </ligand>
</feature>
<feature type="binding site" evidence="8">
    <location>
        <position position="189"/>
    </location>
    <ligand>
        <name>a divalent metal cation</name>
        <dbReference type="ChEBI" id="CHEBI:60240"/>
        <label>3</label>
    </ligand>
</feature>
<keyword evidence="5 8" id="KW-0520">NAD</keyword>
<dbReference type="PRINTS" id="PR00502">
    <property type="entry name" value="NUDIXFAMILY"/>
</dbReference>
<dbReference type="Gene3D" id="3.90.79.20">
    <property type="match status" value="1"/>
</dbReference>
<dbReference type="CDD" id="cd03429">
    <property type="entry name" value="NUDIX_NADH_pyrophosphatase_Nudt13"/>
    <property type="match status" value="1"/>
</dbReference>
<evidence type="ECO:0000256" key="4">
    <source>
        <dbReference type="ARBA" id="ARBA00022842"/>
    </source>
</evidence>
<feature type="binding site" evidence="8">
    <location>
        <position position="234"/>
    </location>
    <ligand>
        <name>a divalent metal cation</name>
        <dbReference type="ChEBI" id="CHEBI:60240"/>
        <label>1</label>
    </ligand>
</feature>
<comment type="catalytic activity">
    <reaction evidence="8">
        <text>NAD(+) + H2O = beta-nicotinamide D-ribonucleotide + AMP + 2 H(+)</text>
        <dbReference type="Rhea" id="RHEA:11800"/>
        <dbReference type="ChEBI" id="CHEBI:14649"/>
        <dbReference type="ChEBI" id="CHEBI:15377"/>
        <dbReference type="ChEBI" id="CHEBI:15378"/>
        <dbReference type="ChEBI" id="CHEBI:57540"/>
        <dbReference type="ChEBI" id="CHEBI:456215"/>
        <dbReference type="EC" id="3.6.1.22"/>
    </reaction>
</comment>
<dbReference type="GO" id="GO:0030145">
    <property type="term" value="F:manganese ion binding"/>
    <property type="evidence" value="ECO:0007669"/>
    <property type="project" value="UniProtKB-UniRule"/>
</dbReference>
<keyword evidence="6 8" id="KW-0464">Manganese</keyword>
<proteinExistence type="inferred from homology"/>
<feature type="binding site" evidence="8">
    <location>
        <position position="173"/>
    </location>
    <ligand>
        <name>a divalent metal cation</name>
        <dbReference type="ChEBI" id="CHEBI:60240"/>
        <label>1</label>
    </ligand>
</feature>
<evidence type="ECO:0000313" key="10">
    <source>
        <dbReference type="EMBL" id="AJE21702.1"/>
    </source>
</evidence>
<dbReference type="EC" id="3.6.1.-" evidence="8"/>
<dbReference type="Gene3D" id="3.90.79.10">
    <property type="entry name" value="Nucleoside Triphosphate Pyrophosphohydrolase"/>
    <property type="match status" value="1"/>
</dbReference>
<dbReference type="GO" id="GO:0000287">
    <property type="term" value="F:magnesium ion binding"/>
    <property type="evidence" value="ECO:0007669"/>
    <property type="project" value="UniProtKB-UniRule"/>
</dbReference>
<dbReference type="HOGENOM" id="CLU_037162_0_1_6"/>
<evidence type="ECO:0000256" key="6">
    <source>
        <dbReference type="ARBA" id="ARBA00023211"/>
    </source>
</evidence>
<name>A0A0C4WTP6_9GAMM</name>
<feature type="binding site" evidence="8">
    <location>
        <position position="193"/>
    </location>
    <ligand>
        <name>a divalent metal cation</name>
        <dbReference type="ChEBI" id="CHEBI:60240"/>
        <label>3</label>
    </ligand>
</feature>
<evidence type="ECO:0000259" key="9">
    <source>
        <dbReference type="PROSITE" id="PS51462"/>
    </source>
</evidence>
<evidence type="ECO:0000256" key="3">
    <source>
        <dbReference type="ARBA" id="ARBA00022801"/>
    </source>
</evidence>
<feature type="binding site" evidence="8">
    <location>
        <position position="131"/>
    </location>
    <ligand>
        <name>Zn(2+)</name>
        <dbReference type="ChEBI" id="CHEBI:29105"/>
    </ligand>
</feature>
<sequence>MMSPRWSPGVSADLSSDGVALAHCRQHFLLGSQGVLFPYRWLKGQGLSILAEHVLGSLDDEPVRLLALDSPAEIADCSWQTLRQLMLESDIELFKLLGYAAQIGTWARQHRFCGSCGERTVLLSRERAMHCPSCEAHYYPQLAPSMIVLVTRDDQILLARSPRFATGVYSTLAGFVEPGETVEQCVVREVREEVGVEIRNPRYIASQSWPFPHSLMLGFHAEFAGGEIVLQPEEIEDARWFDLTDLPPLPSSYSIARYLIELYRAQRLGINEPLLPS</sequence>
<dbReference type="InterPro" id="IPR020084">
    <property type="entry name" value="NUDIX_hydrolase_CS"/>
</dbReference>
<comment type="subunit">
    <text evidence="8">Homodimer.</text>
</comment>
<dbReference type="InterPro" id="IPR022925">
    <property type="entry name" value="RNA_Hydrolase_NudC"/>
</dbReference>
<evidence type="ECO:0000256" key="8">
    <source>
        <dbReference type="HAMAP-Rule" id="MF_00297"/>
    </source>
</evidence>
<dbReference type="KEGG" id="acx:Achr_22530"/>
<dbReference type="Pfam" id="PF09297">
    <property type="entry name" value="Zn_ribbon_NUD"/>
    <property type="match status" value="1"/>
</dbReference>
<feature type="binding site" evidence="8">
    <location>
        <position position="139"/>
    </location>
    <ligand>
        <name>substrate</name>
    </ligand>
</feature>
<comment type="similarity">
    <text evidence="1 8">Belongs to the Nudix hydrolase family. NudC subfamily.</text>
</comment>
<evidence type="ECO:0000256" key="5">
    <source>
        <dbReference type="ARBA" id="ARBA00023027"/>
    </source>
</evidence>
<dbReference type="InterPro" id="IPR050241">
    <property type="entry name" value="NAD-cap_RNA_hydrolase_NudC"/>
</dbReference>
<feature type="short sequence motif" description="Nudix box" evidence="8">
    <location>
        <begin position="174"/>
        <end position="195"/>
    </location>
</feature>
<protein>
    <recommendedName>
        <fullName evidence="8">NAD-capped RNA hydrolase NudC</fullName>
        <shortName evidence="8">DeNADding enzyme NudC</shortName>
        <ecNumber evidence="8">3.6.1.-</ecNumber>
    </recommendedName>
    <alternativeName>
        <fullName evidence="8">NADH pyrophosphatase</fullName>
        <ecNumber evidence="8">3.6.1.22</ecNumber>
    </alternativeName>
</protein>
<feature type="binding site" evidence="8">
    <location>
        <position position="83"/>
    </location>
    <ligand>
        <name>substrate</name>
    </ligand>
</feature>
<dbReference type="InterPro" id="IPR020476">
    <property type="entry name" value="Nudix_hydrolase"/>
</dbReference>
<accession>A0A0C4WTP6</accession>
<feature type="domain" description="Nudix hydrolase" evidence="9">
    <location>
        <begin position="140"/>
        <end position="263"/>
    </location>
</feature>
<dbReference type="InterPro" id="IPR049734">
    <property type="entry name" value="NudC-like_C"/>
</dbReference>
<comment type="caution">
    <text evidence="8">Lacks conserved residue(s) required for the propagation of feature annotation.</text>
</comment>
<keyword evidence="11" id="KW-1185">Reference proteome</keyword>
<keyword evidence="8" id="KW-0862">Zinc</keyword>
<evidence type="ECO:0000256" key="2">
    <source>
        <dbReference type="ARBA" id="ARBA00022723"/>
    </source>
</evidence>
<dbReference type="Proteomes" id="UP000068210">
    <property type="component" value="Chromosome"/>
</dbReference>
<dbReference type="GO" id="GO:0110153">
    <property type="term" value="F:RNA NAD-cap (NMN-forming) hydrolase activity"/>
    <property type="evidence" value="ECO:0007669"/>
    <property type="project" value="RHEA"/>
</dbReference>
<feature type="binding site" evidence="8">
    <location>
        <position position="189"/>
    </location>
    <ligand>
        <name>a divalent metal cation</name>
        <dbReference type="ChEBI" id="CHEBI:60240"/>
        <label>2</label>
    </ligand>
</feature>
<dbReference type="AlphaFoldDB" id="A0A0C4WTP6"/>
<feature type="binding site" evidence="8">
    <location>
        <position position="234"/>
    </location>
    <ligand>
        <name>a divalent metal cation</name>
        <dbReference type="ChEBI" id="CHEBI:60240"/>
        <label>3</label>
    </ligand>
</feature>
<dbReference type="PANTHER" id="PTHR42904">
    <property type="entry name" value="NUDIX HYDROLASE, NUDC SUBFAMILY"/>
    <property type="match status" value="1"/>
</dbReference>
<dbReference type="EC" id="3.6.1.22" evidence="8"/>
<dbReference type="GO" id="GO:0019677">
    <property type="term" value="P:NAD+ catabolic process"/>
    <property type="evidence" value="ECO:0007669"/>
    <property type="project" value="TreeGrafter"/>
</dbReference>
<comment type="catalytic activity">
    <reaction evidence="7">
        <text>a 5'-end NAD(+)-phospho-ribonucleoside in mRNA + H2O = a 5'-end phospho-adenosine-phospho-ribonucleoside in mRNA + beta-nicotinamide D-ribonucleotide + 2 H(+)</text>
        <dbReference type="Rhea" id="RHEA:60876"/>
        <dbReference type="Rhea" id="RHEA-COMP:15698"/>
        <dbReference type="Rhea" id="RHEA-COMP:15719"/>
        <dbReference type="ChEBI" id="CHEBI:14649"/>
        <dbReference type="ChEBI" id="CHEBI:15377"/>
        <dbReference type="ChEBI" id="CHEBI:15378"/>
        <dbReference type="ChEBI" id="CHEBI:144029"/>
        <dbReference type="ChEBI" id="CHEBI:144051"/>
    </reaction>
    <physiologicalReaction direction="left-to-right" evidence="7">
        <dbReference type="Rhea" id="RHEA:60877"/>
    </physiologicalReaction>
</comment>
<organism evidence="10 11">
    <name type="scientific">Azotobacter chroococcum NCIMB 8003</name>
    <dbReference type="NCBI Taxonomy" id="1328314"/>
    <lineage>
        <taxon>Bacteria</taxon>
        <taxon>Pseudomonadati</taxon>
        <taxon>Pseudomonadota</taxon>
        <taxon>Gammaproteobacteria</taxon>
        <taxon>Pseudomonadales</taxon>
        <taxon>Pseudomonadaceae</taxon>
        <taxon>Azotobacter</taxon>
    </lineage>
</organism>
<keyword evidence="3 8" id="KW-0378">Hydrolase</keyword>
<dbReference type="InterPro" id="IPR015797">
    <property type="entry name" value="NUDIX_hydrolase-like_dom_sf"/>
</dbReference>
<dbReference type="PANTHER" id="PTHR42904:SF6">
    <property type="entry name" value="NAD-CAPPED RNA HYDROLASE NUDT12"/>
    <property type="match status" value="1"/>
</dbReference>
<evidence type="ECO:0000256" key="1">
    <source>
        <dbReference type="ARBA" id="ARBA00009595"/>
    </source>
</evidence>
<feature type="binding site" evidence="8">
    <location>
        <position position="113"/>
    </location>
    <ligand>
        <name>Zn(2+)</name>
        <dbReference type="ChEBI" id="CHEBI:29105"/>
    </ligand>
</feature>
<dbReference type="GO" id="GO:0008270">
    <property type="term" value="F:zinc ion binding"/>
    <property type="evidence" value="ECO:0007669"/>
    <property type="project" value="UniProtKB-UniRule"/>
</dbReference>
<comment type="cofactor">
    <cofactor evidence="8">
        <name>Zn(2+)</name>
        <dbReference type="ChEBI" id="CHEBI:29105"/>
    </cofactor>
    <text evidence="8">Binds 1 zinc ion per subunit.</text>
</comment>
<dbReference type="InterPro" id="IPR015375">
    <property type="entry name" value="NADH_PPase-like_N"/>
</dbReference>
<feature type="binding site" evidence="8">
    <location>
        <position position="134"/>
    </location>
    <ligand>
        <name>Zn(2+)</name>
        <dbReference type="ChEBI" id="CHEBI:29105"/>
    </ligand>
</feature>
<evidence type="ECO:0000256" key="7">
    <source>
        <dbReference type="ARBA" id="ARBA00023679"/>
    </source>
</evidence>
<dbReference type="PROSITE" id="PS51462">
    <property type="entry name" value="NUDIX"/>
    <property type="match status" value="1"/>
</dbReference>
<feature type="binding site" evidence="8">
    <location>
        <position position="256"/>
    </location>
    <ligand>
        <name>substrate</name>
    </ligand>
</feature>
<dbReference type="GO" id="GO:0006742">
    <property type="term" value="P:NADP+ catabolic process"/>
    <property type="evidence" value="ECO:0007669"/>
    <property type="project" value="TreeGrafter"/>
</dbReference>
<comment type="cofactor">
    <cofactor evidence="8">
        <name>Mg(2+)</name>
        <dbReference type="ChEBI" id="CHEBI:18420"/>
    </cofactor>
    <cofactor evidence="8">
        <name>Mn(2+)</name>
        <dbReference type="ChEBI" id="CHEBI:29035"/>
    </cofactor>
    <text evidence="8">Divalent metal cations. Mg(2+) or Mn(2+).</text>
</comment>
<keyword evidence="2 8" id="KW-0479">Metal-binding</keyword>
<dbReference type="Pfam" id="PF00293">
    <property type="entry name" value="NUDIX"/>
    <property type="match status" value="1"/>
</dbReference>